<feature type="region of interest" description="Disordered" evidence="2">
    <location>
        <begin position="134"/>
        <end position="323"/>
    </location>
</feature>
<evidence type="ECO:0000256" key="1">
    <source>
        <dbReference type="SAM" id="Coils"/>
    </source>
</evidence>
<evidence type="ECO:0000256" key="2">
    <source>
        <dbReference type="SAM" id="MobiDB-lite"/>
    </source>
</evidence>
<feature type="region of interest" description="Disordered" evidence="2">
    <location>
        <begin position="1"/>
        <end position="40"/>
    </location>
</feature>
<feature type="coiled-coil region" evidence="1">
    <location>
        <begin position="354"/>
        <end position="432"/>
    </location>
</feature>
<gene>
    <name evidence="3" type="ORF">ABEB36_015695</name>
</gene>
<keyword evidence="4" id="KW-1185">Reference proteome</keyword>
<dbReference type="Proteomes" id="UP001566132">
    <property type="component" value="Unassembled WGS sequence"/>
</dbReference>
<proteinExistence type="predicted"/>
<protein>
    <submittedName>
        <fullName evidence="3">Uncharacterized protein</fullName>
    </submittedName>
</protein>
<name>A0ABD1DZX7_HYPHA</name>
<accession>A0ABD1DZX7</accession>
<dbReference type="AlphaFoldDB" id="A0ABD1DZX7"/>
<evidence type="ECO:0000313" key="4">
    <source>
        <dbReference type="Proteomes" id="UP001566132"/>
    </source>
</evidence>
<sequence>MPAVTFRLVAGSPMPDRSKESSQNKRTPSPVLTPPPSPIPFPPYLPSHPTPLPPAQGALTGEARFSPNYPTYPYTYPLLWSFGIVLRGPPGPFLVPMLLGSPRARNHSFFFPSLSNCCRPEAQNQAVGWHDTSANHERMSHKSNIPRAGPSEGGESRSLVGETGGCPTEYGGGNEAFEDVGKRSELRTGQPEQSGKTDGPFGRRSSIGSSPKRQETGSDSAGAVEGGDTYSSAPEEESGARQTERNVGGGLASIQSTDPEVNVETDVTSGGGGSQSSTPNEWCERLVLAPPPSPAAYAKRKRPEVTTGEGSPSHKPSKRRETPEVYVLRETMGSICRLVEELNGQVDKCTKREIKSLAANLKKHTQTLKTEQIKKFLNKHQYEGEVDILQNTKLEAQNSLDADTINTLTTENDRLRREVIKQKLRIETLELEINTKRYRKESNAEEDVFRFSEAVSMKVFEKVAKRQWHQDNFKNTEVIVGNPLNSKTKDVKVVIKEPDGSEMERSIQKIYKDTYPEISTITEEFDILEQHTRTRSGNIINIKRLIITTYDGTWVSAWHMLEKIRSEVEEPAVVTMHHLEKDRIG</sequence>
<organism evidence="3 4">
    <name type="scientific">Hypothenemus hampei</name>
    <name type="common">Coffee berry borer</name>
    <dbReference type="NCBI Taxonomy" id="57062"/>
    <lineage>
        <taxon>Eukaryota</taxon>
        <taxon>Metazoa</taxon>
        <taxon>Ecdysozoa</taxon>
        <taxon>Arthropoda</taxon>
        <taxon>Hexapoda</taxon>
        <taxon>Insecta</taxon>
        <taxon>Pterygota</taxon>
        <taxon>Neoptera</taxon>
        <taxon>Endopterygota</taxon>
        <taxon>Coleoptera</taxon>
        <taxon>Polyphaga</taxon>
        <taxon>Cucujiformia</taxon>
        <taxon>Curculionidae</taxon>
        <taxon>Scolytinae</taxon>
        <taxon>Hypothenemus</taxon>
    </lineage>
</organism>
<comment type="caution">
    <text evidence="3">The sequence shown here is derived from an EMBL/GenBank/DDBJ whole genome shotgun (WGS) entry which is preliminary data.</text>
</comment>
<keyword evidence="1" id="KW-0175">Coiled coil</keyword>
<reference evidence="3 4" key="1">
    <citation type="submission" date="2024-05" db="EMBL/GenBank/DDBJ databases">
        <title>Genetic variation in Jamaican populations of the coffee berry borer (Hypothenemus hampei).</title>
        <authorList>
            <person name="Errbii M."/>
            <person name="Myrie A."/>
        </authorList>
    </citation>
    <scope>NUCLEOTIDE SEQUENCE [LARGE SCALE GENOMIC DNA]</scope>
    <source>
        <strain evidence="3">JA-Hopewell-2020-01-JO</strain>
        <tissue evidence="3">Whole body</tissue>
    </source>
</reference>
<dbReference type="EMBL" id="JBDJPC010000023">
    <property type="protein sequence ID" value="KAL1487651.1"/>
    <property type="molecule type" value="Genomic_DNA"/>
</dbReference>
<feature type="compositionally biased region" description="Pro residues" evidence="2">
    <location>
        <begin position="31"/>
        <end position="40"/>
    </location>
</feature>
<evidence type="ECO:0000313" key="3">
    <source>
        <dbReference type="EMBL" id="KAL1487651.1"/>
    </source>
</evidence>